<dbReference type="AlphaFoldDB" id="A0A415E6P1"/>
<reference evidence="14 15" key="1">
    <citation type="submission" date="2018-08" db="EMBL/GenBank/DDBJ databases">
        <title>A genome reference for cultivated species of the human gut microbiota.</title>
        <authorList>
            <person name="Zou Y."/>
            <person name="Xue W."/>
            <person name="Luo G."/>
        </authorList>
    </citation>
    <scope>NUCLEOTIDE SEQUENCE [LARGE SCALE GENOMIC DNA]</scope>
    <source>
        <strain evidence="14 15">AM07-24</strain>
    </source>
</reference>
<dbReference type="PANTHER" id="PTHR45339">
    <property type="entry name" value="HYBRID SIGNAL TRANSDUCTION HISTIDINE KINASE J"/>
    <property type="match status" value="1"/>
</dbReference>
<dbReference type="SUPFAM" id="SSF52172">
    <property type="entry name" value="CheY-like"/>
    <property type="match status" value="2"/>
</dbReference>
<dbReference type="PROSITE" id="PS50110">
    <property type="entry name" value="RESPONSE_REGULATORY"/>
    <property type="match status" value="2"/>
</dbReference>
<evidence type="ECO:0000256" key="7">
    <source>
        <dbReference type="ARBA" id="ARBA00023012"/>
    </source>
</evidence>
<keyword evidence="6" id="KW-0418">Kinase</keyword>
<dbReference type="CDD" id="cd00082">
    <property type="entry name" value="HisKA"/>
    <property type="match status" value="1"/>
</dbReference>
<keyword evidence="6" id="KW-0808">Transferase</keyword>
<dbReference type="EMBL" id="QRMS01000001">
    <property type="protein sequence ID" value="RHJ89388.1"/>
    <property type="molecule type" value="Genomic_DNA"/>
</dbReference>
<dbReference type="GO" id="GO:0000155">
    <property type="term" value="F:phosphorelay sensor kinase activity"/>
    <property type="evidence" value="ECO:0007669"/>
    <property type="project" value="InterPro"/>
</dbReference>
<sequence length="807" mass="91461">MTDLEKEMVKSDGNRRSCPSDYEYDTLMQLLGVSVSKHLLDEHFTVIWANDFYYQTIGWEKEEYEEVFQNRPDLYYAQDPEEWEKLMETVIAALNNQENGYKLAAPMRKKNGDRVWVQFSTAFADEYVNGYQVAYTVMTNIDDIVKIQREKSIAYESLPGFVAKYRIGLDCSLELLDSNSRFKMYFGEPSDNKEAIFLHMSNIRHNREVIEAHKTDIMAGRPTQFVLQVDDFRGRNLWLQVSATCIEWQEGCPIYLAIFIDITDVTELREMQKKLTEQTKALQNALEAAEEANRAKSDFLSRMSHDIRTPMNAIMGMTAIASSHLDNPERIEDCLGKISVSSKLLLNLINEVLDMSKIESGHMVLAEEEVSLAELVHGVVTMVQPQISAKRLSFNAYINDLSHETVISDMQRLQQLLLNLLSNAVKYTPERGRITLDINEISSQCSGTACYEFIVSDTGIGMKPDFLHKLFEPFERANDEKIKMVQGTGLGLSICKSIAELMDGTIEVESEYGKGSRFTARIQLRIQDEPIGYGALADLSVLVVDDDELICQSTCTRLLELGMKADWTLEGEEAVKMVMDAHRKGEDYFAVIVDLKMPAMDGMETTRKIREAVGFDLPIIMISAYDLSDQMDSAISAGANGFITKPLFRSRLIYKLNQFVESGVRQRISESKPLERRLYAGKRVLLAEDNELNREIAVELISSTGAAVESAKDGNIALDMMTSSPEGYYDLIFMDMQMPVMDGCTAAKAIRELPRKDVKRMPIIAMTANAFADDRQKTKEAGMNEHLAKPVDMEQLHQVLHKWLSKK</sequence>
<protein>
    <recommendedName>
        <fullName evidence="9">Circadian input-output histidine kinase CikA</fullName>
        <ecNumber evidence="3">2.7.13.3</ecNumber>
    </recommendedName>
    <alternativeName>
        <fullName evidence="4">Stage 0 sporulation protein A homolog</fullName>
    </alternativeName>
</protein>
<comment type="function">
    <text evidence="8">May play the central regulatory role in sporulation. It may be an element of the effector pathway responsible for the activation of sporulation genes in response to nutritional stress. Spo0A may act in concert with spo0H (a sigma factor) to control the expression of some genes that are critical to the sporulation process.</text>
</comment>
<evidence type="ECO:0000313" key="14">
    <source>
        <dbReference type="EMBL" id="RHJ89388.1"/>
    </source>
</evidence>
<keyword evidence="5 10" id="KW-0597">Phosphoprotein</keyword>
<evidence type="ECO:0000259" key="13">
    <source>
        <dbReference type="PROSITE" id="PS50110"/>
    </source>
</evidence>
<evidence type="ECO:0000256" key="8">
    <source>
        <dbReference type="ARBA" id="ARBA00024867"/>
    </source>
</evidence>
<dbReference type="InterPro" id="IPR003661">
    <property type="entry name" value="HisK_dim/P_dom"/>
</dbReference>
<dbReference type="OrthoDB" id="9804263at2"/>
<evidence type="ECO:0000256" key="11">
    <source>
        <dbReference type="SAM" id="Coils"/>
    </source>
</evidence>
<dbReference type="InterPro" id="IPR036097">
    <property type="entry name" value="HisK_dim/P_sf"/>
</dbReference>
<dbReference type="Proteomes" id="UP000284841">
    <property type="component" value="Unassembled WGS sequence"/>
</dbReference>
<dbReference type="InterPro" id="IPR003594">
    <property type="entry name" value="HATPase_dom"/>
</dbReference>
<comment type="caution">
    <text evidence="14">The sequence shown here is derived from an EMBL/GenBank/DDBJ whole genome shotgun (WGS) entry which is preliminary data.</text>
</comment>
<evidence type="ECO:0000256" key="2">
    <source>
        <dbReference type="ARBA" id="ARBA00006402"/>
    </source>
</evidence>
<dbReference type="InterPro" id="IPR004358">
    <property type="entry name" value="Sig_transdc_His_kin-like_C"/>
</dbReference>
<dbReference type="PANTHER" id="PTHR45339:SF1">
    <property type="entry name" value="HYBRID SIGNAL TRANSDUCTION HISTIDINE KINASE J"/>
    <property type="match status" value="1"/>
</dbReference>
<keyword evidence="15" id="KW-1185">Reference proteome</keyword>
<comment type="catalytic activity">
    <reaction evidence="1">
        <text>ATP + protein L-histidine = ADP + protein N-phospho-L-histidine.</text>
        <dbReference type="EC" id="2.7.13.3"/>
    </reaction>
</comment>
<dbReference type="CDD" id="cd17546">
    <property type="entry name" value="REC_hyHK_CKI1_RcsC-like"/>
    <property type="match status" value="2"/>
</dbReference>
<gene>
    <name evidence="14" type="ORF">DW099_02080</name>
</gene>
<dbReference type="InterPro" id="IPR005467">
    <property type="entry name" value="His_kinase_dom"/>
</dbReference>
<dbReference type="Pfam" id="PF00072">
    <property type="entry name" value="Response_reg"/>
    <property type="match status" value="2"/>
</dbReference>
<comment type="similarity">
    <text evidence="2">In the N-terminal section; belongs to the phytochrome family.</text>
</comment>
<dbReference type="PROSITE" id="PS50109">
    <property type="entry name" value="HIS_KIN"/>
    <property type="match status" value="1"/>
</dbReference>
<dbReference type="InterPro" id="IPR001789">
    <property type="entry name" value="Sig_transdc_resp-reg_receiver"/>
</dbReference>
<dbReference type="InterPro" id="IPR035965">
    <property type="entry name" value="PAS-like_dom_sf"/>
</dbReference>
<dbReference type="Pfam" id="PF02518">
    <property type="entry name" value="HATPase_c"/>
    <property type="match status" value="1"/>
</dbReference>
<evidence type="ECO:0000256" key="3">
    <source>
        <dbReference type="ARBA" id="ARBA00012438"/>
    </source>
</evidence>
<dbReference type="SUPFAM" id="SSF55785">
    <property type="entry name" value="PYP-like sensor domain (PAS domain)"/>
    <property type="match status" value="2"/>
</dbReference>
<dbReference type="SMART" id="SM00388">
    <property type="entry name" value="HisKA"/>
    <property type="match status" value="1"/>
</dbReference>
<dbReference type="InterPro" id="IPR011006">
    <property type="entry name" value="CheY-like_superfamily"/>
</dbReference>
<feature type="modified residue" description="4-aspartylphosphate" evidence="10">
    <location>
        <position position="735"/>
    </location>
</feature>
<dbReference type="SUPFAM" id="SSF55874">
    <property type="entry name" value="ATPase domain of HSP90 chaperone/DNA topoisomerase II/histidine kinase"/>
    <property type="match status" value="1"/>
</dbReference>
<dbReference type="SUPFAM" id="SSF47384">
    <property type="entry name" value="Homodimeric domain of signal transducing histidine kinase"/>
    <property type="match status" value="1"/>
</dbReference>
<evidence type="ECO:0000256" key="5">
    <source>
        <dbReference type="ARBA" id="ARBA00022553"/>
    </source>
</evidence>
<proteinExistence type="inferred from homology"/>
<feature type="domain" description="Response regulatory" evidence="13">
    <location>
        <begin position="683"/>
        <end position="804"/>
    </location>
</feature>
<dbReference type="Gene3D" id="3.40.50.2300">
    <property type="match status" value="2"/>
</dbReference>
<evidence type="ECO:0000256" key="1">
    <source>
        <dbReference type="ARBA" id="ARBA00000085"/>
    </source>
</evidence>
<evidence type="ECO:0000313" key="15">
    <source>
        <dbReference type="Proteomes" id="UP000284841"/>
    </source>
</evidence>
<evidence type="ECO:0000259" key="12">
    <source>
        <dbReference type="PROSITE" id="PS50109"/>
    </source>
</evidence>
<dbReference type="SMART" id="SM00387">
    <property type="entry name" value="HATPase_c"/>
    <property type="match status" value="1"/>
</dbReference>
<dbReference type="Gene3D" id="1.10.287.130">
    <property type="match status" value="1"/>
</dbReference>
<dbReference type="Pfam" id="PF00512">
    <property type="entry name" value="HisKA"/>
    <property type="match status" value="1"/>
</dbReference>
<feature type="modified residue" description="4-aspartylphosphate" evidence="10">
    <location>
        <position position="594"/>
    </location>
</feature>
<dbReference type="STRING" id="1776384.GCA_900086585_02698"/>
<organism evidence="14 15">
    <name type="scientific">Emergencia timonensis</name>
    <dbReference type="NCBI Taxonomy" id="1776384"/>
    <lineage>
        <taxon>Bacteria</taxon>
        <taxon>Bacillati</taxon>
        <taxon>Bacillota</taxon>
        <taxon>Clostridia</taxon>
        <taxon>Peptostreptococcales</taxon>
        <taxon>Anaerovoracaceae</taxon>
        <taxon>Emergencia</taxon>
    </lineage>
</organism>
<evidence type="ECO:0000256" key="10">
    <source>
        <dbReference type="PROSITE-ProRule" id="PRU00169"/>
    </source>
</evidence>
<evidence type="ECO:0000256" key="4">
    <source>
        <dbReference type="ARBA" id="ARBA00018672"/>
    </source>
</evidence>
<feature type="coiled-coil region" evidence="11">
    <location>
        <begin position="265"/>
        <end position="295"/>
    </location>
</feature>
<dbReference type="PRINTS" id="PR00344">
    <property type="entry name" value="BCTRLSENSOR"/>
</dbReference>
<evidence type="ECO:0000256" key="9">
    <source>
        <dbReference type="ARBA" id="ARBA00074306"/>
    </source>
</evidence>
<dbReference type="Gene3D" id="3.30.565.10">
    <property type="entry name" value="Histidine kinase-like ATPase, C-terminal domain"/>
    <property type="match status" value="1"/>
</dbReference>
<dbReference type="InterPro" id="IPR036890">
    <property type="entry name" value="HATPase_C_sf"/>
</dbReference>
<dbReference type="RefSeq" id="WP_118333498.1">
    <property type="nucleotide sequence ID" value="NZ_AP025567.1"/>
</dbReference>
<dbReference type="SMART" id="SM00448">
    <property type="entry name" value="REC"/>
    <property type="match status" value="2"/>
</dbReference>
<dbReference type="EC" id="2.7.13.3" evidence="3"/>
<keyword evidence="7" id="KW-0902">Two-component regulatory system</keyword>
<dbReference type="FunFam" id="3.30.565.10:FF:000010">
    <property type="entry name" value="Sensor histidine kinase RcsC"/>
    <property type="match status" value="1"/>
</dbReference>
<evidence type="ECO:0000256" key="6">
    <source>
        <dbReference type="ARBA" id="ARBA00022777"/>
    </source>
</evidence>
<feature type="domain" description="Histidine kinase" evidence="12">
    <location>
        <begin position="302"/>
        <end position="526"/>
    </location>
</feature>
<keyword evidence="11" id="KW-0175">Coiled coil</keyword>
<dbReference type="Gene3D" id="3.30.450.20">
    <property type="entry name" value="PAS domain"/>
    <property type="match status" value="2"/>
</dbReference>
<name>A0A415E6P1_9FIRM</name>
<accession>A0A415E6P1</accession>
<feature type="domain" description="Response regulatory" evidence="13">
    <location>
        <begin position="540"/>
        <end position="660"/>
    </location>
</feature>